<name>A0ABY9X9X2_9BACT</name>
<proteinExistence type="predicted"/>
<keyword evidence="2" id="KW-1185">Reference proteome</keyword>
<evidence type="ECO:0000313" key="2">
    <source>
        <dbReference type="Proteomes" id="UP001611383"/>
    </source>
</evidence>
<dbReference type="NCBIfam" id="TIGR02269">
    <property type="entry name" value="TIGR02269 family lipoprotein"/>
    <property type="match status" value="1"/>
</dbReference>
<gene>
    <name evidence="1" type="ORF">F0U60_02855</name>
</gene>
<accession>A0ABY9X9X2</accession>
<dbReference type="Proteomes" id="UP001611383">
    <property type="component" value="Chromosome"/>
</dbReference>
<evidence type="ECO:0000313" key="1">
    <source>
        <dbReference type="EMBL" id="WNG52189.1"/>
    </source>
</evidence>
<reference evidence="1 2" key="1">
    <citation type="submission" date="2019-08" db="EMBL/GenBank/DDBJ databases">
        <title>Archangium and Cystobacter genomes.</title>
        <authorList>
            <person name="Chen I.-C.K."/>
            <person name="Wielgoss S."/>
        </authorList>
    </citation>
    <scope>NUCLEOTIDE SEQUENCE [LARGE SCALE GENOMIC DNA]</scope>
    <source>
        <strain evidence="1 2">Cbm 6</strain>
    </source>
</reference>
<sequence>MFACIPPSEPREKHHIFPQQEELARWFTSKKIDIHAFTVRVPRSFHSWLHGGGPKGGQWNEAWRQFRRENPGANKEQIWQFAFELMSRFGVNGQLMPYHCP</sequence>
<dbReference type="Pfam" id="PF09533">
    <property type="entry name" value="DUF2380"/>
    <property type="match status" value="1"/>
</dbReference>
<dbReference type="InterPro" id="IPR011755">
    <property type="entry name" value="CHP02269_MYXXA"/>
</dbReference>
<dbReference type="EMBL" id="CP043494">
    <property type="protein sequence ID" value="WNG52189.1"/>
    <property type="molecule type" value="Genomic_DNA"/>
</dbReference>
<protein>
    <submittedName>
        <fullName evidence="1">TIGR02269 family lipoprotein</fullName>
    </submittedName>
</protein>
<organism evidence="1 2">
    <name type="scientific">Archangium minus</name>
    <dbReference type="NCBI Taxonomy" id="83450"/>
    <lineage>
        <taxon>Bacteria</taxon>
        <taxon>Pseudomonadati</taxon>
        <taxon>Myxococcota</taxon>
        <taxon>Myxococcia</taxon>
        <taxon>Myxococcales</taxon>
        <taxon>Cystobacterineae</taxon>
        <taxon>Archangiaceae</taxon>
        <taxon>Archangium</taxon>
    </lineage>
</organism>
<keyword evidence="1" id="KW-0449">Lipoprotein</keyword>
<dbReference type="RefSeq" id="WP_395825935.1">
    <property type="nucleotide sequence ID" value="NZ_CP043494.1"/>
</dbReference>